<reference evidence="1 2" key="1">
    <citation type="submission" date="2019-12" db="EMBL/GenBank/DDBJ databases">
        <title>A genome sequence resource for the geographically widespread anthracnose pathogen Colletotrichum asianum.</title>
        <authorList>
            <person name="Meng Y."/>
        </authorList>
    </citation>
    <scope>NUCLEOTIDE SEQUENCE [LARGE SCALE GENOMIC DNA]</scope>
    <source>
        <strain evidence="1 2">ICMP 18580</strain>
    </source>
</reference>
<accession>A0A8H3WR30</accession>
<comment type="caution">
    <text evidence="1">The sequence shown here is derived from an EMBL/GenBank/DDBJ whole genome shotgun (WGS) entry which is preliminary data.</text>
</comment>
<protein>
    <submittedName>
        <fullName evidence="1">Uncharacterized protein</fullName>
    </submittedName>
</protein>
<gene>
    <name evidence="1" type="ORF">GQ607_003681</name>
</gene>
<organism evidence="1 2">
    <name type="scientific">Colletotrichum asianum</name>
    <dbReference type="NCBI Taxonomy" id="702518"/>
    <lineage>
        <taxon>Eukaryota</taxon>
        <taxon>Fungi</taxon>
        <taxon>Dikarya</taxon>
        <taxon>Ascomycota</taxon>
        <taxon>Pezizomycotina</taxon>
        <taxon>Sordariomycetes</taxon>
        <taxon>Hypocreomycetidae</taxon>
        <taxon>Glomerellales</taxon>
        <taxon>Glomerellaceae</taxon>
        <taxon>Colletotrichum</taxon>
        <taxon>Colletotrichum gloeosporioides species complex</taxon>
    </lineage>
</organism>
<proteinExistence type="predicted"/>
<sequence length="11" mass="1273">MGRSSLIPRKK</sequence>
<dbReference type="EMBL" id="WOWK01000014">
    <property type="protein sequence ID" value="KAF0329013.1"/>
    <property type="molecule type" value="Genomic_DNA"/>
</dbReference>
<name>A0A8H3WR30_9PEZI</name>
<dbReference type="Proteomes" id="UP000434172">
    <property type="component" value="Unassembled WGS sequence"/>
</dbReference>
<evidence type="ECO:0000313" key="1">
    <source>
        <dbReference type="EMBL" id="KAF0329013.1"/>
    </source>
</evidence>
<keyword evidence="2" id="KW-1185">Reference proteome</keyword>
<evidence type="ECO:0000313" key="2">
    <source>
        <dbReference type="Proteomes" id="UP000434172"/>
    </source>
</evidence>